<dbReference type="PRINTS" id="PR00455">
    <property type="entry name" value="HTHTETR"/>
</dbReference>
<evidence type="ECO:0000313" key="7">
    <source>
        <dbReference type="Proteomes" id="UP000295198"/>
    </source>
</evidence>
<evidence type="ECO:0000259" key="5">
    <source>
        <dbReference type="PROSITE" id="PS50977"/>
    </source>
</evidence>
<dbReference type="InterPro" id="IPR049445">
    <property type="entry name" value="TetR_SbtR-like_C"/>
</dbReference>
<name>A0A4Q4ZF18_9ACTN</name>
<keyword evidence="2 4" id="KW-0238">DNA-binding</keyword>
<dbReference type="Pfam" id="PF21597">
    <property type="entry name" value="TetR_C_43"/>
    <property type="match status" value="1"/>
</dbReference>
<accession>A0A4Q4ZF18</accession>
<comment type="caution">
    <text evidence="6">The sequence shown here is derived from an EMBL/GenBank/DDBJ whole genome shotgun (WGS) entry which is preliminary data.</text>
</comment>
<dbReference type="InterPro" id="IPR001647">
    <property type="entry name" value="HTH_TetR"/>
</dbReference>
<dbReference type="Gene3D" id="1.10.357.10">
    <property type="entry name" value="Tetracycline Repressor, domain 2"/>
    <property type="match status" value="1"/>
</dbReference>
<dbReference type="AlphaFoldDB" id="A0A4Q4ZF18"/>
<reference evidence="6 7" key="1">
    <citation type="submission" date="2019-01" db="EMBL/GenBank/DDBJ databases">
        <title>Nocardioides guangzhouensis sp. nov., an actinobacterium isolated from soil.</title>
        <authorList>
            <person name="Fu Y."/>
            <person name="Cai Y."/>
            <person name="Lin Z."/>
            <person name="Chen P."/>
        </authorList>
    </citation>
    <scope>NUCLEOTIDE SEQUENCE [LARGE SCALE GENOMIC DNA]</scope>
    <source>
        <strain evidence="6 7">130</strain>
    </source>
</reference>
<dbReference type="SUPFAM" id="SSF48498">
    <property type="entry name" value="Tetracyclin repressor-like, C-terminal domain"/>
    <property type="match status" value="1"/>
</dbReference>
<feature type="DNA-binding region" description="H-T-H motif" evidence="4">
    <location>
        <begin position="28"/>
        <end position="47"/>
    </location>
</feature>
<dbReference type="GO" id="GO:0000976">
    <property type="term" value="F:transcription cis-regulatory region binding"/>
    <property type="evidence" value="ECO:0007669"/>
    <property type="project" value="TreeGrafter"/>
</dbReference>
<dbReference type="Pfam" id="PF00440">
    <property type="entry name" value="TetR_N"/>
    <property type="match status" value="1"/>
</dbReference>
<dbReference type="InterPro" id="IPR036271">
    <property type="entry name" value="Tet_transcr_reg_TetR-rel_C_sf"/>
</dbReference>
<evidence type="ECO:0000256" key="2">
    <source>
        <dbReference type="ARBA" id="ARBA00023125"/>
    </source>
</evidence>
<dbReference type="SUPFAM" id="SSF46689">
    <property type="entry name" value="Homeodomain-like"/>
    <property type="match status" value="1"/>
</dbReference>
<protein>
    <submittedName>
        <fullName evidence="6">TetR/AcrR family transcriptional regulator</fullName>
    </submittedName>
</protein>
<dbReference type="EMBL" id="SDKM01000010">
    <property type="protein sequence ID" value="RYP86712.1"/>
    <property type="molecule type" value="Genomic_DNA"/>
</dbReference>
<feature type="domain" description="HTH tetR-type" evidence="5">
    <location>
        <begin position="6"/>
        <end position="65"/>
    </location>
</feature>
<evidence type="ECO:0000256" key="4">
    <source>
        <dbReference type="PROSITE-ProRule" id="PRU00335"/>
    </source>
</evidence>
<evidence type="ECO:0000256" key="1">
    <source>
        <dbReference type="ARBA" id="ARBA00023015"/>
    </source>
</evidence>
<dbReference type="Proteomes" id="UP000295198">
    <property type="component" value="Unassembled WGS sequence"/>
</dbReference>
<dbReference type="PROSITE" id="PS50977">
    <property type="entry name" value="HTH_TETR_2"/>
    <property type="match status" value="1"/>
</dbReference>
<keyword evidence="1" id="KW-0805">Transcription regulation</keyword>
<dbReference type="InterPro" id="IPR050109">
    <property type="entry name" value="HTH-type_TetR-like_transc_reg"/>
</dbReference>
<evidence type="ECO:0000256" key="3">
    <source>
        <dbReference type="ARBA" id="ARBA00023163"/>
    </source>
</evidence>
<dbReference type="InterPro" id="IPR009057">
    <property type="entry name" value="Homeodomain-like_sf"/>
</dbReference>
<gene>
    <name evidence="6" type="ORF">EKO23_08600</name>
</gene>
<organism evidence="6 7">
    <name type="scientific">Nocardioides guangzhouensis</name>
    <dbReference type="NCBI Taxonomy" id="2497878"/>
    <lineage>
        <taxon>Bacteria</taxon>
        <taxon>Bacillati</taxon>
        <taxon>Actinomycetota</taxon>
        <taxon>Actinomycetes</taxon>
        <taxon>Propionibacteriales</taxon>
        <taxon>Nocardioidaceae</taxon>
        <taxon>Nocardioides</taxon>
    </lineage>
</organism>
<keyword evidence="7" id="KW-1185">Reference proteome</keyword>
<dbReference type="PANTHER" id="PTHR30055:SF234">
    <property type="entry name" value="HTH-TYPE TRANSCRIPTIONAL REGULATOR BETI"/>
    <property type="match status" value="1"/>
</dbReference>
<sequence length="182" mass="19956">MRADAKRNYDRIVEVAREVFREQGYDASLDLVAKRAGVGPGTLYRHFPTRENLIDAIMQSWVDRVDEAADKALAQEGPPRDLLLHWFEEYVALISLHKGGPAKITSAMDDPASPIRTKCEVLKTAGDRVLDWLRAEGALREGVEVTQVARLVGGVATVADQGDLDPATVRPLLEVVADGLLV</sequence>
<evidence type="ECO:0000313" key="6">
    <source>
        <dbReference type="EMBL" id="RYP86712.1"/>
    </source>
</evidence>
<dbReference type="PANTHER" id="PTHR30055">
    <property type="entry name" value="HTH-TYPE TRANSCRIPTIONAL REGULATOR RUTR"/>
    <property type="match status" value="1"/>
</dbReference>
<keyword evidence="3" id="KW-0804">Transcription</keyword>
<dbReference type="RefSeq" id="WP_134716208.1">
    <property type="nucleotide sequence ID" value="NZ_SDKM01000010.1"/>
</dbReference>
<dbReference type="OrthoDB" id="3382616at2"/>
<dbReference type="GO" id="GO:0003700">
    <property type="term" value="F:DNA-binding transcription factor activity"/>
    <property type="evidence" value="ECO:0007669"/>
    <property type="project" value="TreeGrafter"/>
</dbReference>
<proteinExistence type="predicted"/>